<evidence type="ECO:0000313" key="2">
    <source>
        <dbReference type="Proteomes" id="UP000678499"/>
    </source>
</evidence>
<dbReference type="EMBL" id="OA933687">
    <property type="protein sequence ID" value="CAD7286144.1"/>
    <property type="molecule type" value="Genomic_DNA"/>
</dbReference>
<organism evidence="1">
    <name type="scientific">Notodromas monacha</name>
    <dbReference type="NCBI Taxonomy" id="399045"/>
    <lineage>
        <taxon>Eukaryota</taxon>
        <taxon>Metazoa</taxon>
        <taxon>Ecdysozoa</taxon>
        <taxon>Arthropoda</taxon>
        <taxon>Crustacea</taxon>
        <taxon>Oligostraca</taxon>
        <taxon>Ostracoda</taxon>
        <taxon>Podocopa</taxon>
        <taxon>Podocopida</taxon>
        <taxon>Cypridocopina</taxon>
        <taxon>Cypridoidea</taxon>
        <taxon>Cyprididae</taxon>
        <taxon>Notodromas</taxon>
    </lineage>
</organism>
<feature type="non-terminal residue" evidence="1">
    <location>
        <position position="70"/>
    </location>
</feature>
<accession>A0A7R9GMP2</accession>
<sequence>MKELQDKYTGTYADIAQMHCIVWELKFADMWGSGFRERLNPYNLHQFSALDAADPLFADKLIGNYKTDVK</sequence>
<dbReference type="Proteomes" id="UP000678499">
    <property type="component" value="Unassembled WGS sequence"/>
</dbReference>
<name>A0A7R9GMP2_9CRUS</name>
<keyword evidence="2" id="KW-1185">Reference proteome</keyword>
<reference evidence="1" key="1">
    <citation type="submission" date="2020-11" db="EMBL/GenBank/DDBJ databases">
        <authorList>
            <person name="Tran Van P."/>
        </authorList>
    </citation>
    <scope>NUCLEOTIDE SEQUENCE</scope>
</reference>
<proteinExistence type="predicted"/>
<dbReference type="EMBL" id="CAJPEX010051650">
    <property type="protein sequence ID" value="CAG0926296.1"/>
    <property type="molecule type" value="Genomic_DNA"/>
</dbReference>
<protein>
    <submittedName>
        <fullName evidence="1">Uncharacterized protein</fullName>
    </submittedName>
</protein>
<gene>
    <name evidence="1" type="ORF">NMOB1V02_LOCUS13746</name>
</gene>
<dbReference type="AlphaFoldDB" id="A0A7R9GMP2"/>
<evidence type="ECO:0000313" key="1">
    <source>
        <dbReference type="EMBL" id="CAD7286144.1"/>
    </source>
</evidence>